<evidence type="ECO:0000313" key="1">
    <source>
        <dbReference type="EMBL" id="KAA2239806.1"/>
    </source>
</evidence>
<evidence type="ECO:0000313" key="2">
    <source>
        <dbReference type="Proteomes" id="UP000324611"/>
    </source>
</evidence>
<dbReference type="PROSITE" id="PS51257">
    <property type="entry name" value="PROKAR_LIPOPROTEIN"/>
    <property type="match status" value="1"/>
</dbReference>
<keyword evidence="2" id="KW-1185">Reference proteome</keyword>
<reference evidence="1 2" key="2">
    <citation type="submission" date="2019-09" db="EMBL/GenBank/DDBJ databases">
        <authorList>
            <person name="Jin C."/>
        </authorList>
    </citation>
    <scope>NUCLEOTIDE SEQUENCE [LARGE SCALE GENOMIC DNA]</scope>
    <source>
        <strain evidence="1 2">BN140078</strain>
    </source>
</reference>
<protein>
    <submittedName>
        <fullName evidence="1">Uncharacterized protein</fullName>
    </submittedName>
</protein>
<accession>A0A5B2VN13</accession>
<organism evidence="1 2">
    <name type="scientific">Chitinophaga agrisoli</name>
    <dbReference type="NCBI Taxonomy" id="2607653"/>
    <lineage>
        <taxon>Bacteria</taxon>
        <taxon>Pseudomonadati</taxon>
        <taxon>Bacteroidota</taxon>
        <taxon>Chitinophagia</taxon>
        <taxon>Chitinophagales</taxon>
        <taxon>Chitinophagaceae</taxon>
        <taxon>Chitinophaga</taxon>
    </lineage>
</organism>
<dbReference type="AlphaFoldDB" id="A0A5B2VN13"/>
<sequence length="413" mass="46449">MKRYFLYGASLLLIIMTGCKKYEEAPPISNAAYMRVFNDLAFTVDVWQSGQSAPFLTFIMDPHMDGAGIPDTGAVVGDFLGTRQLYSLSYPINEANSSIGTSPDQQIINTVNYEYPGNAHVLTAPAINGFDLSAWAQVPEGSHRILFVTRPQDNVPFKQLSAANRSSILLDTVVNFEKGEVYTLEVVSRDLDNKKYGLYVRKEAFIHQSFETNKLYVGFVNLSGKRPLSSQYDFVHFYPDNTGIYYTYNIPDDQATIGFENDPKFNPLPGYDNAYYTTLRTTMDTVIPYMALPLLPQSAFFRQDTLRTYADKSAFLAGLPSSKFGTLPYVKFTLADPTKVSIPFTLSCIGDPNTFNTYDPANSSALFYTPNLNLIVNTGNAYHVYSTLNIMEMIYDRVYMMQIQRGFNEVPEN</sequence>
<proteinExistence type="predicted"/>
<name>A0A5B2VN13_9BACT</name>
<reference evidence="1 2" key="1">
    <citation type="submission" date="2019-09" db="EMBL/GenBank/DDBJ databases">
        <title>Chitinophaga ginsengihumi sp. nov., isolated from soil of ginseng rhizosphere.</title>
        <authorList>
            <person name="Lee J."/>
        </authorList>
    </citation>
    <scope>NUCLEOTIDE SEQUENCE [LARGE SCALE GENOMIC DNA]</scope>
    <source>
        <strain evidence="1 2">BN140078</strain>
    </source>
</reference>
<comment type="caution">
    <text evidence="1">The sequence shown here is derived from an EMBL/GenBank/DDBJ whole genome shotgun (WGS) entry which is preliminary data.</text>
</comment>
<dbReference type="EMBL" id="VUOC01000004">
    <property type="protein sequence ID" value="KAA2239806.1"/>
    <property type="molecule type" value="Genomic_DNA"/>
</dbReference>
<dbReference type="Proteomes" id="UP000324611">
    <property type="component" value="Unassembled WGS sequence"/>
</dbReference>
<dbReference type="RefSeq" id="WP_149840983.1">
    <property type="nucleotide sequence ID" value="NZ_VUOC01000004.1"/>
</dbReference>
<gene>
    <name evidence="1" type="ORF">F0L74_26820</name>
</gene>